<evidence type="ECO:0000256" key="1">
    <source>
        <dbReference type="SAM" id="MobiDB-lite"/>
    </source>
</evidence>
<keyword evidence="2" id="KW-0560">Oxidoreductase</keyword>
<sequence length="156" mass="17073">RPAVHRAAAGRPRRLPARGLLQLPLADDPAVPRRDPALRPLLGRRGIRLRPPLPVGQQANRPGPAPRGRQIQRRVASHPPGQPARRGARIEHAGLSLAGEEPRRRGQHCHPHEGLARRGRALHRCRDRQGRGRPQGQDRDGRADRLPAGNGAGPQV</sequence>
<feature type="region of interest" description="Disordered" evidence="1">
    <location>
        <begin position="26"/>
        <end position="156"/>
    </location>
</feature>
<feature type="compositionally biased region" description="Basic and acidic residues" evidence="1">
    <location>
        <begin position="100"/>
        <end position="116"/>
    </location>
</feature>
<proteinExistence type="predicted"/>
<dbReference type="EMBL" id="CADCUX010000325">
    <property type="protein sequence ID" value="CAA9412569.1"/>
    <property type="molecule type" value="Genomic_DNA"/>
</dbReference>
<feature type="compositionally biased region" description="Basic and acidic residues" evidence="1">
    <location>
        <begin position="136"/>
        <end position="145"/>
    </location>
</feature>
<feature type="compositionally biased region" description="Basic residues" evidence="1">
    <location>
        <begin position="117"/>
        <end position="126"/>
    </location>
</feature>
<name>A0A6J4PD28_9BURK</name>
<feature type="non-terminal residue" evidence="2">
    <location>
        <position position="156"/>
    </location>
</feature>
<dbReference type="GO" id="GO:0016491">
    <property type="term" value="F:oxidoreductase activity"/>
    <property type="evidence" value="ECO:0007669"/>
    <property type="project" value="UniProtKB-KW"/>
</dbReference>
<feature type="non-terminal residue" evidence="2">
    <location>
        <position position="1"/>
    </location>
</feature>
<evidence type="ECO:0000313" key="2">
    <source>
        <dbReference type="EMBL" id="CAA9412569.1"/>
    </source>
</evidence>
<reference evidence="2" key="1">
    <citation type="submission" date="2020-02" db="EMBL/GenBank/DDBJ databases">
        <authorList>
            <person name="Meier V. D."/>
        </authorList>
    </citation>
    <scope>NUCLEOTIDE SEQUENCE</scope>
    <source>
        <strain evidence="2">AVDCRST_MAG51</strain>
    </source>
</reference>
<protein>
    <submittedName>
        <fullName evidence="2">Cytochrome C oxidase, mono-heme subunit/FixO</fullName>
        <ecNumber evidence="2">1.9.3.1</ecNumber>
    </submittedName>
</protein>
<dbReference type="EC" id="1.9.3.1" evidence="2"/>
<gene>
    <name evidence="2" type="ORF">AVDCRST_MAG51-1504</name>
</gene>
<dbReference type="AlphaFoldDB" id="A0A6J4PD28"/>
<accession>A0A6J4PD28</accession>
<organism evidence="2">
    <name type="scientific">uncultured Ramlibacter sp</name>
    <dbReference type="NCBI Taxonomy" id="260755"/>
    <lineage>
        <taxon>Bacteria</taxon>
        <taxon>Pseudomonadati</taxon>
        <taxon>Pseudomonadota</taxon>
        <taxon>Betaproteobacteria</taxon>
        <taxon>Burkholderiales</taxon>
        <taxon>Comamonadaceae</taxon>
        <taxon>Ramlibacter</taxon>
        <taxon>environmental samples</taxon>
    </lineage>
</organism>